<dbReference type="Proteomes" id="UP000000442">
    <property type="component" value="Chromosome"/>
</dbReference>
<protein>
    <submittedName>
        <fullName evidence="2">Uncharacterized protein</fullName>
    </submittedName>
</protein>
<dbReference type="OrthoDB" id="6119503at2"/>
<feature type="transmembrane region" description="Helical" evidence="1">
    <location>
        <begin position="20"/>
        <end position="42"/>
    </location>
</feature>
<dbReference type="STRING" id="177437.HRM2_19640"/>
<evidence type="ECO:0000256" key="1">
    <source>
        <dbReference type="SAM" id="Phobius"/>
    </source>
</evidence>
<organism evidence="2 3">
    <name type="scientific">Desulforapulum autotrophicum (strain ATCC 43914 / DSM 3382 / VKM B-1955 / HRM2)</name>
    <name type="common">Desulfobacterium autotrophicum</name>
    <dbReference type="NCBI Taxonomy" id="177437"/>
    <lineage>
        <taxon>Bacteria</taxon>
        <taxon>Pseudomonadati</taxon>
        <taxon>Thermodesulfobacteriota</taxon>
        <taxon>Desulfobacteria</taxon>
        <taxon>Desulfobacterales</taxon>
        <taxon>Desulfobacteraceae</taxon>
        <taxon>Desulforapulum</taxon>
    </lineage>
</organism>
<gene>
    <name evidence="2" type="ordered locus">HRM2_19640</name>
</gene>
<dbReference type="KEGG" id="dat:HRM2_19640"/>
<evidence type="ECO:0000313" key="2">
    <source>
        <dbReference type="EMBL" id="ACN15065.1"/>
    </source>
</evidence>
<feature type="transmembrane region" description="Helical" evidence="1">
    <location>
        <begin position="104"/>
        <end position="124"/>
    </location>
</feature>
<feature type="transmembrane region" description="Helical" evidence="1">
    <location>
        <begin position="72"/>
        <end position="92"/>
    </location>
</feature>
<dbReference type="AlphaFoldDB" id="C0QCI8"/>
<sequence length="125" mass="14115">MKRSEHTDNIKDRRGGADLLARALAVFNVLAWAVMVLILVVAERAKPQFESFFDRCYHLDIRTCWDLEFVHYLLWITMAGIVASSLGLILGVVRARRRTDSSRFGLVVMGLLSFAGICSILLFLV</sequence>
<keyword evidence="3" id="KW-1185">Reference proteome</keyword>
<keyword evidence="1" id="KW-1133">Transmembrane helix</keyword>
<reference evidence="2 3" key="1">
    <citation type="journal article" date="2009" name="Environ. Microbiol.">
        <title>Genome sequence of Desulfobacterium autotrophicum HRM2, a marine sulfate reducer oxidizing organic carbon completely to carbon dioxide.</title>
        <authorList>
            <person name="Strittmatter A.W."/>
            <person name="Liesegang H."/>
            <person name="Rabus R."/>
            <person name="Decker I."/>
            <person name="Amann J."/>
            <person name="Andres S."/>
            <person name="Henne A."/>
            <person name="Fricke W.F."/>
            <person name="Martinez-Arias R."/>
            <person name="Bartels D."/>
            <person name="Goesmann A."/>
            <person name="Krause L."/>
            <person name="Puehler A."/>
            <person name="Klenk H.P."/>
            <person name="Richter M."/>
            <person name="Schuler M."/>
            <person name="Gloeckner F.O."/>
            <person name="Meyerdierks A."/>
            <person name="Gottschalk G."/>
            <person name="Amann R."/>
        </authorList>
    </citation>
    <scope>NUCLEOTIDE SEQUENCE [LARGE SCALE GENOMIC DNA]</scope>
    <source>
        <strain evidence="3">ATCC 43914 / DSM 3382 / HRM2</strain>
    </source>
</reference>
<proteinExistence type="predicted"/>
<dbReference type="RefSeq" id="WP_015903846.1">
    <property type="nucleotide sequence ID" value="NC_012108.1"/>
</dbReference>
<name>C0QCI8_DESAH</name>
<keyword evidence="1" id="KW-0812">Transmembrane</keyword>
<dbReference type="EMBL" id="CP001087">
    <property type="protein sequence ID" value="ACN15065.1"/>
    <property type="molecule type" value="Genomic_DNA"/>
</dbReference>
<keyword evidence="1" id="KW-0472">Membrane</keyword>
<dbReference type="HOGENOM" id="CLU_138350_1_0_7"/>
<accession>C0QCI8</accession>
<dbReference type="eggNOG" id="ENOG503319K">
    <property type="taxonomic scope" value="Bacteria"/>
</dbReference>
<evidence type="ECO:0000313" key="3">
    <source>
        <dbReference type="Proteomes" id="UP000000442"/>
    </source>
</evidence>